<protein>
    <submittedName>
        <fullName evidence="5">Winged helix-turn-helix transcriptional regulator</fullName>
    </submittedName>
</protein>
<dbReference type="SUPFAM" id="SSF46785">
    <property type="entry name" value="Winged helix' DNA-binding domain"/>
    <property type="match status" value="1"/>
</dbReference>
<dbReference type="InterPro" id="IPR036390">
    <property type="entry name" value="WH_DNA-bd_sf"/>
</dbReference>
<reference evidence="5 6" key="1">
    <citation type="submission" date="2019-05" db="EMBL/GenBank/DDBJ databases">
        <title>Draft genome sequence of Nonomuraea zeae DSM 100528.</title>
        <authorList>
            <person name="Saricaoglu S."/>
            <person name="Isik K."/>
        </authorList>
    </citation>
    <scope>NUCLEOTIDE SEQUENCE [LARGE SCALE GENOMIC DNA]</scope>
    <source>
        <strain evidence="5 6">DSM 100528</strain>
    </source>
</reference>
<proteinExistence type="predicted"/>
<dbReference type="PANTHER" id="PTHR43132:SF8">
    <property type="entry name" value="HTH-TYPE TRANSCRIPTIONAL REGULATOR KMTR"/>
    <property type="match status" value="1"/>
</dbReference>
<keyword evidence="2" id="KW-0238">DNA-binding</keyword>
<evidence type="ECO:0000256" key="2">
    <source>
        <dbReference type="ARBA" id="ARBA00023125"/>
    </source>
</evidence>
<dbReference type="SMART" id="SM00418">
    <property type="entry name" value="HTH_ARSR"/>
    <property type="match status" value="1"/>
</dbReference>
<keyword evidence="6" id="KW-1185">Reference proteome</keyword>
<dbReference type="OrthoDB" id="3808065at2"/>
<dbReference type="Pfam" id="PF12802">
    <property type="entry name" value="MarR_2"/>
    <property type="match status" value="1"/>
</dbReference>
<sequence length="326" mass="35225">MLRIYFTSDDIMRTRIAPEPDPLWELVLSLQMLRPQRGDLFFATWRRLAGRALRNAQLGEILSLLLALTPNVGYFPDFLNPAEAARGVEHGLEAIRRTPKSHLHRDLRVLAAYRKLPGAARGLANGEPGLLVALTEAMRACYDLIVTPYKGCIETALGRDRRMRGDALARHGVEGLLGTLRPMAVWSAGELRVPGHRDQELHLNGRGLRLVPSYFCVSGPLTMLDPGLPPVLIIPVPHGPGTVPGETGPGALGMLIGVTRAGVLEAIGVGDGVTTGELARRTGISAASASEHATVLREAGLVFSIRDRNRMLHSLTSLGHALLNGR</sequence>
<name>A0A5S4GN55_9ACTN</name>
<gene>
    <name evidence="5" type="ORF">ETD85_16945</name>
</gene>
<evidence type="ECO:0000313" key="5">
    <source>
        <dbReference type="EMBL" id="TMR34376.1"/>
    </source>
</evidence>
<organism evidence="5 6">
    <name type="scientific">Nonomuraea zeae</name>
    <dbReference type="NCBI Taxonomy" id="1642303"/>
    <lineage>
        <taxon>Bacteria</taxon>
        <taxon>Bacillati</taxon>
        <taxon>Actinomycetota</taxon>
        <taxon>Actinomycetes</taxon>
        <taxon>Streptosporangiales</taxon>
        <taxon>Streptosporangiaceae</taxon>
        <taxon>Nonomuraea</taxon>
    </lineage>
</organism>
<dbReference type="GO" id="GO:0003700">
    <property type="term" value="F:DNA-binding transcription factor activity"/>
    <property type="evidence" value="ECO:0007669"/>
    <property type="project" value="InterPro"/>
</dbReference>
<dbReference type="Gene3D" id="1.10.10.10">
    <property type="entry name" value="Winged helix-like DNA-binding domain superfamily/Winged helix DNA-binding domain"/>
    <property type="match status" value="1"/>
</dbReference>
<dbReference type="InterPro" id="IPR000835">
    <property type="entry name" value="HTH_MarR-typ"/>
</dbReference>
<dbReference type="Proteomes" id="UP000306628">
    <property type="component" value="Unassembled WGS sequence"/>
</dbReference>
<evidence type="ECO:0000259" key="4">
    <source>
        <dbReference type="SMART" id="SM00418"/>
    </source>
</evidence>
<dbReference type="EMBL" id="VCKX01000045">
    <property type="protein sequence ID" value="TMR34376.1"/>
    <property type="molecule type" value="Genomic_DNA"/>
</dbReference>
<comment type="caution">
    <text evidence="5">The sequence shown here is derived from an EMBL/GenBank/DDBJ whole genome shotgun (WGS) entry which is preliminary data.</text>
</comment>
<feature type="domain" description="HTH arsR-type" evidence="4">
    <location>
        <begin position="250"/>
        <end position="324"/>
    </location>
</feature>
<dbReference type="InterPro" id="IPR001845">
    <property type="entry name" value="HTH_ArsR_DNA-bd_dom"/>
</dbReference>
<evidence type="ECO:0000313" key="6">
    <source>
        <dbReference type="Proteomes" id="UP000306628"/>
    </source>
</evidence>
<accession>A0A5S4GN55</accession>
<dbReference type="RefSeq" id="WP_138690678.1">
    <property type="nucleotide sequence ID" value="NZ_JBHSAZ010000026.1"/>
</dbReference>
<dbReference type="InterPro" id="IPR051011">
    <property type="entry name" value="Metal_resp_trans_reg"/>
</dbReference>
<dbReference type="CDD" id="cd00090">
    <property type="entry name" value="HTH_ARSR"/>
    <property type="match status" value="1"/>
</dbReference>
<evidence type="ECO:0000256" key="3">
    <source>
        <dbReference type="ARBA" id="ARBA00023163"/>
    </source>
</evidence>
<dbReference type="AlphaFoldDB" id="A0A5S4GN55"/>
<dbReference type="InterPro" id="IPR011991">
    <property type="entry name" value="ArsR-like_HTH"/>
</dbReference>
<dbReference type="GO" id="GO:0003677">
    <property type="term" value="F:DNA binding"/>
    <property type="evidence" value="ECO:0007669"/>
    <property type="project" value="UniProtKB-KW"/>
</dbReference>
<keyword evidence="3" id="KW-0804">Transcription</keyword>
<evidence type="ECO:0000256" key="1">
    <source>
        <dbReference type="ARBA" id="ARBA00023015"/>
    </source>
</evidence>
<dbReference type="InterPro" id="IPR036388">
    <property type="entry name" value="WH-like_DNA-bd_sf"/>
</dbReference>
<dbReference type="PANTHER" id="PTHR43132">
    <property type="entry name" value="ARSENICAL RESISTANCE OPERON REPRESSOR ARSR-RELATED"/>
    <property type="match status" value="1"/>
</dbReference>
<keyword evidence="1" id="KW-0805">Transcription regulation</keyword>